<evidence type="ECO:0000256" key="1">
    <source>
        <dbReference type="ARBA" id="ARBA00004123"/>
    </source>
</evidence>
<dbReference type="Gene3D" id="1.20.58.190">
    <property type="entry name" value="Translin, domain 1"/>
    <property type="match status" value="1"/>
</dbReference>
<evidence type="ECO:0000256" key="3">
    <source>
        <dbReference type="ARBA" id="ARBA00005902"/>
    </source>
</evidence>
<dbReference type="InterPro" id="IPR016068">
    <property type="entry name" value="Translin_N"/>
</dbReference>
<dbReference type="InterPro" id="IPR002848">
    <property type="entry name" value="Translin_fam"/>
</dbReference>
<keyword evidence="7" id="KW-0539">Nucleus</keyword>
<comment type="subcellular location">
    <subcellularLocation>
        <location evidence="2">Cytoplasm</location>
    </subcellularLocation>
    <subcellularLocation>
        <location evidence="1">Nucleus</location>
    </subcellularLocation>
</comment>
<dbReference type="CDD" id="cd14819">
    <property type="entry name" value="Translin"/>
    <property type="match status" value="1"/>
</dbReference>
<dbReference type="STRING" id="448386.A0A2V3IJ62"/>
<name>A0A2V3IJ62_9FLOR</name>
<dbReference type="OrthoDB" id="829at2759"/>
<dbReference type="Proteomes" id="UP000247409">
    <property type="component" value="Unassembled WGS sequence"/>
</dbReference>
<evidence type="ECO:0000256" key="4">
    <source>
        <dbReference type="ARBA" id="ARBA00022490"/>
    </source>
</evidence>
<dbReference type="GO" id="GO:0016070">
    <property type="term" value="P:RNA metabolic process"/>
    <property type="evidence" value="ECO:0007669"/>
    <property type="project" value="InterPro"/>
</dbReference>
<dbReference type="Pfam" id="PF01997">
    <property type="entry name" value="Translin"/>
    <property type="match status" value="1"/>
</dbReference>
<comment type="caution">
    <text evidence="9">The sequence shown here is derived from an EMBL/GenBank/DDBJ whole genome shotgun (WGS) entry which is preliminary data.</text>
</comment>
<dbReference type="GO" id="GO:0043565">
    <property type="term" value="F:sequence-specific DNA binding"/>
    <property type="evidence" value="ECO:0007669"/>
    <property type="project" value="InterPro"/>
</dbReference>
<feature type="compositionally biased region" description="Basic and acidic residues" evidence="8">
    <location>
        <begin position="233"/>
        <end position="251"/>
    </location>
</feature>
<evidence type="ECO:0000256" key="7">
    <source>
        <dbReference type="ARBA" id="ARBA00023242"/>
    </source>
</evidence>
<keyword evidence="4" id="KW-0963">Cytoplasm</keyword>
<keyword evidence="5" id="KW-0694">RNA-binding</keyword>
<dbReference type="EMBL" id="NBIV01000177">
    <property type="protein sequence ID" value="PXF42099.1"/>
    <property type="molecule type" value="Genomic_DNA"/>
</dbReference>
<evidence type="ECO:0000256" key="2">
    <source>
        <dbReference type="ARBA" id="ARBA00004496"/>
    </source>
</evidence>
<accession>A0A2V3IJ62</accession>
<dbReference type="SUPFAM" id="SSF74784">
    <property type="entry name" value="Translin"/>
    <property type="match status" value="1"/>
</dbReference>
<evidence type="ECO:0000256" key="8">
    <source>
        <dbReference type="SAM" id="MobiDB-lite"/>
    </source>
</evidence>
<gene>
    <name evidence="9" type="ORF">BWQ96_08205</name>
</gene>
<keyword evidence="6" id="KW-0238">DNA-binding</keyword>
<sequence length="267" mass="30159">MAEVEKVFDSLSDAFAAQEVIRERIRAKRDEADVVIHAAVRSVHALIMTPDLAEGIEVVRKALLQTGPAVKTIEDALPSEPGCIHRYVDFWHQQLQSISMICAIIDALSDGSLTRHDEISTKIGAEIYIPLEHFLGGICQSLAELTRLSRNRVIRQDYETPVQCFRFAENIFDGLKQLNLKNDFLRKKYDGVKYEVNHMENIVYDLSIRSLTSNSKKRPAETDIAPPPQRSNQVKDRMVLSPAMDERENHSESIMTDKSPPGKDSKS</sequence>
<proteinExistence type="inferred from homology"/>
<comment type="similarity">
    <text evidence="3">Belongs to the translin family.</text>
</comment>
<dbReference type="InterPro" id="IPR033956">
    <property type="entry name" value="Translin"/>
</dbReference>
<protein>
    <submittedName>
        <fullName evidence="9">Translin</fullName>
    </submittedName>
</protein>
<dbReference type="GO" id="GO:0005634">
    <property type="term" value="C:nucleus"/>
    <property type="evidence" value="ECO:0007669"/>
    <property type="project" value="UniProtKB-SubCell"/>
</dbReference>
<evidence type="ECO:0000313" key="9">
    <source>
        <dbReference type="EMBL" id="PXF42099.1"/>
    </source>
</evidence>
<dbReference type="InterPro" id="IPR036081">
    <property type="entry name" value="Translin_sf"/>
</dbReference>
<dbReference type="GO" id="GO:0005737">
    <property type="term" value="C:cytoplasm"/>
    <property type="evidence" value="ECO:0007669"/>
    <property type="project" value="UniProtKB-SubCell"/>
</dbReference>
<keyword evidence="10" id="KW-1185">Reference proteome</keyword>
<evidence type="ECO:0000256" key="6">
    <source>
        <dbReference type="ARBA" id="ARBA00023125"/>
    </source>
</evidence>
<organism evidence="9 10">
    <name type="scientific">Gracilariopsis chorda</name>
    <dbReference type="NCBI Taxonomy" id="448386"/>
    <lineage>
        <taxon>Eukaryota</taxon>
        <taxon>Rhodophyta</taxon>
        <taxon>Florideophyceae</taxon>
        <taxon>Rhodymeniophycidae</taxon>
        <taxon>Gracilariales</taxon>
        <taxon>Gracilariaceae</taxon>
        <taxon>Gracilariopsis</taxon>
    </lineage>
</organism>
<evidence type="ECO:0000256" key="5">
    <source>
        <dbReference type="ARBA" id="ARBA00022884"/>
    </source>
</evidence>
<dbReference type="PANTHER" id="PTHR10741">
    <property type="entry name" value="TRANSLIN AND TRANSLIN ASSOCIATED PROTEIN X"/>
    <property type="match status" value="1"/>
</dbReference>
<dbReference type="Gene3D" id="1.20.58.200">
    <property type="entry name" value="Translin, domain 2"/>
    <property type="match status" value="1"/>
</dbReference>
<dbReference type="GO" id="GO:0003697">
    <property type="term" value="F:single-stranded DNA binding"/>
    <property type="evidence" value="ECO:0007669"/>
    <property type="project" value="InterPro"/>
</dbReference>
<dbReference type="AlphaFoldDB" id="A0A2V3IJ62"/>
<evidence type="ECO:0000313" key="10">
    <source>
        <dbReference type="Proteomes" id="UP000247409"/>
    </source>
</evidence>
<dbReference type="InterPro" id="IPR016069">
    <property type="entry name" value="Translin_C"/>
</dbReference>
<feature type="region of interest" description="Disordered" evidence="8">
    <location>
        <begin position="215"/>
        <end position="267"/>
    </location>
</feature>
<reference evidence="9 10" key="1">
    <citation type="journal article" date="2018" name="Mol. Biol. Evol.">
        <title>Analysis of the draft genome of the red seaweed Gracilariopsis chorda provides insights into genome size evolution in Rhodophyta.</title>
        <authorList>
            <person name="Lee J."/>
            <person name="Yang E.C."/>
            <person name="Graf L."/>
            <person name="Yang J.H."/>
            <person name="Qiu H."/>
            <person name="Zel Zion U."/>
            <person name="Chan C.X."/>
            <person name="Stephens T.G."/>
            <person name="Weber A.P.M."/>
            <person name="Boo G.H."/>
            <person name="Boo S.M."/>
            <person name="Kim K.M."/>
            <person name="Shin Y."/>
            <person name="Jung M."/>
            <person name="Lee S.J."/>
            <person name="Yim H.S."/>
            <person name="Lee J.H."/>
            <person name="Bhattacharya D."/>
            <person name="Yoon H.S."/>
        </authorList>
    </citation>
    <scope>NUCLEOTIDE SEQUENCE [LARGE SCALE GENOMIC DNA]</scope>
    <source>
        <strain evidence="9 10">SKKU-2015</strain>
        <tissue evidence="9">Whole body</tissue>
    </source>
</reference>
<dbReference type="GO" id="GO:0003723">
    <property type="term" value="F:RNA binding"/>
    <property type="evidence" value="ECO:0007669"/>
    <property type="project" value="UniProtKB-KW"/>
</dbReference>